<dbReference type="Proteomes" id="UP001597169">
    <property type="component" value="Unassembled WGS sequence"/>
</dbReference>
<protein>
    <submittedName>
        <fullName evidence="2">Uncharacterized protein</fullName>
    </submittedName>
</protein>
<feature type="chain" id="PRO_5045221801" evidence="1">
    <location>
        <begin position="29"/>
        <end position="212"/>
    </location>
</feature>
<evidence type="ECO:0000313" key="3">
    <source>
        <dbReference type="Proteomes" id="UP001597169"/>
    </source>
</evidence>
<organism evidence="2 3">
    <name type="scientific">Paenibacillus provencensis</name>
    <dbReference type="NCBI Taxonomy" id="441151"/>
    <lineage>
        <taxon>Bacteria</taxon>
        <taxon>Bacillati</taxon>
        <taxon>Bacillota</taxon>
        <taxon>Bacilli</taxon>
        <taxon>Bacillales</taxon>
        <taxon>Paenibacillaceae</taxon>
        <taxon>Paenibacillus</taxon>
    </lineage>
</organism>
<keyword evidence="1" id="KW-0732">Signal</keyword>
<accession>A0ABW3PKP5</accession>
<sequence length="212" mass="23877">MTMKRSKWIVLLMSSILLSGGCTPYSNAVTLEYSDSGDYSQTFDDLRLGTARFYELTIPEELKDQVLRISLWTDVYLDGKLQDQILGLASGFDSSMSTGTKWGFLLMDKDQQHKYGKMYAGSGSTGLTELPSILINKDDPFATAWDDAFSEEERIELQVGEAQILGVLRMNTKNRINSFSPNDETALQAEIAFNDTVYVMYAMLEQMDEGEY</sequence>
<reference evidence="3" key="1">
    <citation type="journal article" date="2019" name="Int. J. Syst. Evol. Microbiol.">
        <title>The Global Catalogue of Microorganisms (GCM) 10K type strain sequencing project: providing services to taxonomists for standard genome sequencing and annotation.</title>
        <authorList>
            <consortium name="The Broad Institute Genomics Platform"/>
            <consortium name="The Broad Institute Genome Sequencing Center for Infectious Disease"/>
            <person name="Wu L."/>
            <person name="Ma J."/>
        </authorList>
    </citation>
    <scope>NUCLEOTIDE SEQUENCE [LARGE SCALE GENOMIC DNA]</scope>
    <source>
        <strain evidence="3">CCUG 53519</strain>
    </source>
</reference>
<comment type="caution">
    <text evidence="2">The sequence shown here is derived from an EMBL/GenBank/DDBJ whole genome shotgun (WGS) entry which is preliminary data.</text>
</comment>
<evidence type="ECO:0000313" key="2">
    <source>
        <dbReference type="EMBL" id="MFD1128314.1"/>
    </source>
</evidence>
<evidence type="ECO:0000256" key="1">
    <source>
        <dbReference type="SAM" id="SignalP"/>
    </source>
</evidence>
<dbReference type="RefSeq" id="WP_091155679.1">
    <property type="nucleotide sequence ID" value="NZ_JBHTKX010000001.1"/>
</dbReference>
<dbReference type="PROSITE" id="PS51257">
    <property type="entry name" value="PROKAR_LIPOPROTEIN"/>
    <property type="match status" value="1"/>
</dbReference>
<dbReference type="EMBL" id="JBHTKX010000001">
    <property type="protein sequence ID" value="MFD1128314.1"/>
    <property type="molecule type" value="Genomic_DNA"/>
</dbReference>
<keyword evidence="3" id="KW-1185">Reference proteome</keyword>
<name>A0ABW3PKP5_9BACL</name>
<feature type="signal peptide" evidence="1">
    <location>
        <begin position="1"/>
        <end position="28"/>
    </location>
</feature>
<proteinExistence type="predicted"/>
<gene>
    <name evidence="2" type="ORF">ACFQ3J_09035</name>
</gene>